<evidence type="ECO:0000313" key="7">
    <source>
        <dbReference type="EMBL" id="MCR2805622.1"/>
    </source>
</evidence>
<dbReference type="SUPFAM" id="SSF46689">
    <property type="entry name" value="Homeodomain-like"/>
    <property type="match status" value="2"/>
</dbReference>
<protein>
    <submittedName>
        <fullName evidence="7">Response regulator</fullName>
    </submittedName>
</protein>
<dbReference type="SMART" id="SM00342">
    <property type="entry name" value="HTH_ARAC"/>
    <property type="match status" value="1"/>
</dbReference>
<comment type="caution">
    <text evidence="7">The sequence shown here is derived from an EMBL/GenBank/DDBJ whole genome shotgun (WGS) entry which is preliminary data.</text>
</comment>
<dbReference type="GO" id="GO:0000160">
    <property type="term" value="P:phosphorelay signal transduction system"/>
    <property type="evidence" value="ECO:0007669"/>
    <property type="project" value="InterPro"/>
</dbReference>
<keyword evidence="4" id="KW-0597">Phosphoprotein</keyword>
<keyword evidence="3" id="KW-0804">Transcription</keyword>
<dbReference type="CDD" id="cd17536">
    <property type="entry name" value="REC_YesN-like"/>
    <property type="match status" value="1"/>
</dbReference>
<dbReference type="SUPFAM" id="SSF52172">
    <property type="entry name" value="CheY-like"/>
    <property type="match status" value="1"/>
</dbReference>
<dbReference type="PROSITE" id="PS01124">
    <property type="entry name" value="HTH_ARAC_FAMILY_2"/>
    <property type="match status" value="1"/>
</dbReference>
<feature type="domain" description="Response regulatory" evidence="6">
    <location>
        <begin position="4"/>
        <end position="121"/>
    </location>
</feature>
<evidence type="ECO:0000256" key="2">
    <source>
        <dbReference type="ARBA" id="ARBA00023125"/>
    </source>
</evidence>
<dbReference type="Proteomes" id="UP001141950">
    <property type="component" value="Unassembled WGS sequence"/>
</dbReference>
<name>A0A9X2MSU8_9BACL</name>
<evidence type="ECO:0000259" key="6">
    <source>
        <dbReference type="PROSITE" id="PS50110"/>
    </source>
</evidence>
<dbReference type="SMART" id="SM00448">
    <property type="entry name" value="REC"/>
    <property type="match status" value="1"/>
</dbReference>
<dbReference type="InterPro" id="IPR011006">
    <property type="entry name" value="CheY-like_superfamily"/>
</dbReference>
<evidence type="ECO:0000259" key="5">
    <source>
        <dbReference type="PROSITE" id="PS01124"/>
    </source>
</evidence>
<keyword evidence="8" id="KW-1185">Reference proteome</keyword>
<sequence>MRGKLLLVEDQAYFRKGLRKMIDENATGWSVIGEAENGEEALALIAEETPDLILTDIRMPGMDGIAFAERVRKEGLDSELIILTGYEDFAYAQAAVRFGALDFLLKPCNEAMLLEVLEKAYRKYQEKLVRREQLLAEERGREDASLRAALLRLPYHGPKTNMESLTLGRAVTFAFVDSYFPNDKPYRAEDLGLLQFAVANIIAEHACRQGTDGRIVAVEYDRYAIVHEEDGQTEWRSAAASSITRYLGLSVTLVAAGVIGRFADLPDLYEKSCGAGEIERTRHRPSAVPGQIGDASASCDAKVKECQLVLTIALASGDPDRLRHSLEERVARIADQSLEEAKLEALALAIATKTVSLQSFQIAQDDRLFGERISRLQGIRSVKEASEWADGAASRFLQAARQWREQNNHNVIARLQGYLEQHYPKSCTLNEMAEQYHMSPAYLSKLFKKETGENYSAYLTKVRINKAALLLANTDMKVFEIASAVGYDDPNYFTNVFRMLHRMSPSDYRKQSR</sequence>
<organism evidence="7 8">
    <name type="scientific">Paenibacillus soyae</name>
    <dbReference type="NCBI Taxonomy" id="2969249"/>
    <lineage>
        <taxon>Bacteria</taxon>
        <taxon>Bacillati</taxon>
        <taxon>Bacillota</taxon>
        <taxon>Bacilli</taxon>
        <taxon>Bacillales</taxon>
        <taxon>Paenibacillaceae</taxon>
        <taxon>Paenibacillus</taxon>
    </lineage>
</organism>
<feature type="domain" description="HTH araC/xylS-type" evidence="5">
    <location>
        <begin position="413"/>
        <end position="511"/>
    </location>
</feature>
<dbReference type="RefSeq" id="WP_257448294.1">
    <property type="nucleotide sequence ID" value="NZ_JANIPJ010000012.1"/>
</dbReference>
<dbReference type="PROSITE" id="PS50110">
    <property type="entry name" value="RESPONSE_REGULATORY"/>
    <property type="match status" value="1"/>
</dbReference>
<evidence type="ECO:0000256" key="4">
    <source>
        <dbReference type="PROSITE-ProRule" id="PRU00169"/>
    </source>
</evidence>
<dbReference type="InterPro" id="IPR001789">
    <property type="entry name" value="Sig_transdc_resp-reg_receiver"/>
</dbReference>
<dbReference type="InterPro" id="IPR018060">
    <property type="entry name" value="HTH_AraC"/>
</dbReference>
<feature type="modified residue" description="4-aspartylphosphate" evidence="4">
    <location>
        <position position="56"/>
    </location>
</feature>
<dbReference type="GO" id="GO:0003700">
    <property type="term" value="F:DNA-binding transcription factor activity"/>
    <property type="evidence" value="ECO:0007669"/>
    <property type="project" value="InterPro"/>
</dbReference>
<keyword evidence="2" id="KW-0238">DNA-binding</keyword>
<dbReference type="Gene3D" id="1.10.10.60">
    <property type="entry name" value="Homeodomain-like"/>
    <property type="match status" value="2"/>
</dbReference>
<dbReference type="InterPro" id="IPR009057">
    <property type="entry name" value="Homeodomain-like_sf"/>
</dbReference>
<dbReference type="EMBL" id="JANIPJ010000012">
    <property type="protein sequence ID" value="MCR2805622.1"/>
    <property type="molecule type" value="Genomic_DNA"/>
</dbReference>
<dbReference type="PROSITE" id="PS00041">
    <property type="entry name" value="HTH_ARAC_FAMILY_1"/>
    <property type="match status" value="1"/>
</dbReference>
<evidence type="ECO:0000256" key="1">
    <source>
        <dbReference type="ARBA" id="ARBA00023015"/>
    </source>
</evidence>
<dbReference type="GO" id="GO:0043565">
    <property type="term" value="F:sequence-specific DNA binding"/>
    <property type="evidence" value="ECO:0007669"/>
    <property type="project" value="InterPro"/>
</dbReference>
<dbReference type="Pfam" id="PF00072">
    <property type="entry name" value="Response_reg"/>
    <property type="match status" value="1"/>
</dbReference>
<keyword evidence="1" id="KW-0805">Transcription regulation</keyword>
<dbReference type="PANTHER" id="PTHR43280:SF2">
    <property type="entry name" value="HTH-TYPE TRANSCRIPTIONAL REGULATOR EXSA"/>
    <property type="match status" value="1"/>
</dbReference>
<dbReference type="Pfam" id="PF12833">
    <property type="entry name" value="HTH_18"/>
    <property type="match status" value="1"/>
</dbReference>
<gene>
    <name evidence="7" type="ORF">NQZ67_17195</name>
</gene>
<dbReference type="PANTHER" id="PTHR43280">
    <property type="entry name" value="ARAC-FAMILY TRANSCRIPTIONAL REGULATOR"/>
    <property type="match status" value="1"/>
</dbReference>
<evidence type="ECO:0000256" key="3">
    <source>
        <dbReference type="ARBA" id="ARBA00023163"/>
    </source>
</evidence>
<reference evidence="7" key="1">
    <citation type="submission" date="2022-08" db="EMBL/GenBank/DDBJ databases">
        <title>The genomic sequence of strain Paenibacillus sp. SCIV0701.</title>
        <authorList>
            <person name="Zhao H."/>
        </authorList>
    </citation>
    <scope>NUCLEOTIDE SEQUENCE</scope>
    <source>
        <strain evidence="7">SCIV0701</strain>
    </source>
</reference>
<dbReference type="InterPro" id="IPR018062">
    <property type="entry name" value="HTH_AraC-typ_CS"/>
</dbReference>
<accession>A0A9X2MSU8</accession>
<dbReference type="AlphaFoldDB" id="A0A9X2MSU8"/>
<evidence type="ECO:0000313" key="8">
    <source>
        <dbReference type="Proteomes" id="UP001141950"/>
    </source>
</evidence>
<proteinExistence type="predicted"/>
<dbReference type="Gene3D" id="3.40.50.2300">
    <property type="match status" value="1"/>
</dbReference>